<keyword evidence="1" id="KW-0732">Signal</keyword>
<feature type="non-terminal residue" evidence="2">
    <location>
        <position position="1"/>
    </location>
</feature>
<dbReference type="Proteomes" id="UP001177023">
    <property type="component" value="Unassembled WGS sequence"/>
</dbReference>
<keyword evidence="3" id="KW-1185">Reference proteome</keyword>
<proteinExistence type="predicted"/>
<feature type="signal peptide" evidence="1">
    <location>
        <begin position="1"/>
        <end position="16"/>
    </location>
</feature>
<gene>
    <name evidence="2" type="ORF">MSPICULIGERA_LOCUS23149</name>
</gene>
<dbReference type="AlphaFoldDB" id="A0AA36DD71"/>
<feature type="chain" id="PRO_5041356018" evidence="1">
    <location>
        <begin position="17"/>
        <end position="68"/>
    </location>
</feature>
<name>A0AA36DD71_9BILA</name>
<organism evidence="2 3">
    <name type="scientific">Mesorhabditis spiculigera</name>
    <dbReference type="NCBI Taxonomy" id="96644"/>
    <lineage>
        <taxon>Eukaryota</taxon>
        <taxon>Metazoa</taxon>
        <taxon>Ecdysozoa</taxon>
        <taxon>Nematoda</taxon>
        <taxon>Chromadorea</taxon>
        <taxon>Rhabditida</taxon>
        <taxon>Rhabditina</taxon>
        <taxon>Rhabditomorpha</taxon>
        <taxon>Rhabditoidea</taxon>
        <taxon>Rhabditidae</taxon>
        <taxon>Mesorhabditinae</taxon>
        <taxon>Mesorhabditis</taxon>
    </lineage>
</organism>
<evidence type="ECO:0000313" key="2">
    <source>
        <dbReference type="EMBL" id="CAJ0585117.1"/>
    </source>
</evidence>
<sequence>MRFFIALAALTVAVSAFTGLPSTYTPKQKKKACDDYCMGQPESMSTGFKFELSGWELCNCGPAQATGS</sequence>
<evidence type="ECO:0000256" key="1">
    <source>
        <dbReference type="SAM" id="SignalP"/>
    </source>
</evidence>
<protein>
    <submittedName>
        <fullName evidence="2">Uncharacterized protein</fullName>
    </submittedName>
</protein>
<reference evidence="2" key="1">
    <citation type="submission" date="2023-06" db="EMBL/GenBank/DDBJ databases">
        <authorList>
            <person name="Delattre M."/>
        </authorList>
    </citation>
    <scope>NUCLEOTIDE SEQUENCE</scope>
    <source>
        <strain evidence="2">AF72</strain>
    </source>
</reference>
<evidence type="ECO:0000313" key="3">
    <source>
        <dbReference type="Proteomes" id="UP001177023"/>
    </source>
</evidence>
<accession>A0AA36DD71</accession>
<dbReference type="EMBL" id="CATQJA010002702">
    <property type="protein sequence ID" value="CAJ0585117.1"/>
    <property type="molecule type" value="Genomic_DNA"/>
</dbReference>
<comment type="caution">
    <text evidence="2">The sequence shown here is derived from an EMBL/GenBank/DDBJ whole genome shotgun (WGS) entry which is preliminary data.</text>
</comment>